<protein>
    <submittedName>
        <fullName evidence="2">Uncharacterized protein</fullName>
    </submittedName>
</protein>
<dbReference type="Proteomes" id="UP000324800">
    <property type="component" value="Unassembled WGS sequence"/>
</dbReference>
<sequence length="53" mass="5926">VSLLSCVAGVCLDLSFCMADPPEFLGFVRYDWFTITEPGFEPTQWVDSFTAIC</sequence>
<feature type="signal peptide" evidence="1">
    <location>
        <begin position="1"/>
        <end position="19"/>
    </location>
</feature>
<dbReference type="EMBL" id="SNRW01019657">
    <property type="protein sequence ID" value="KAA6366182.1"/>
    <property type="molecule type" value="Genomic_DNA"/>
</dbReference>
<evidence type="ECO:0000256" key="1">
    <source>
        <dbReference type="SAM" id="SignalP"/>
    </source>
</evidence>
<gene>
    <name evidence="2" type="ORF">EZS28_038290</name>
</gene>
<keyword evidence="1" id="KW-0732">Signal</keyword>
<reference evidence="2 3" key="1">
    <citation type="submission" date="2019-03" db="EMBL/GenBank/DDBJ databases">
        <title>Single cell metagenomics reveals metabolic interactions within the superorganism composed of flagellate Streblomastix strix and complex community of Bacteroidetes bacteria on its surface.</title>
        <authorList>
            <person name="Treitli S.C."/>
            <person name="Kolisko M."/>
            <person name="Husnik F."/>
            <person name="Keeling P."/>
            <person name="Hampl V."/>
        </authorList>
    </citation>
    <scope>NUCLEOTIDE SEQUENCE [LARGE SCALE GENOMIC DNA]</scope>
    <source>
        <strain evidence="2">ST1C</strain>
    </source>
</reference>
<proteinExistence type="predicted"/>
<dbReference type="AlphaFoldDB" id="A0A5J4U891"/>
<evidence type="ECO:0000313" key="2">
    <source>
        <dbReference type="EMBL" id="KAA6366182.1"/>
    </source>
</evidence>
<feature type="chain" id="PRO_5023882971" evidence="1">
    <location>
        <begin position="20"/>
        <end position="53"/>
    </location>
</feature>
<feature type="non-terminal residue" evidence="2">
    <location>
        <position position="1"/>
    </location>
</feature>
<name>A0A5J4U891_9EUKA</name>
<evidence type="ECO:0000313" key="3">
    <source>
        <dbReference type="Proteomes" id="UP000324800"/>
    </source>
</evidence>
<comment type="caution">
    <text evidence="2">The sequence shown here is derived from an EMBL/GenBank/DDBJ whole genome shotgun (WGS) entry which is preliminary data.</text>
</comment>
<organism evidence="2 3">
    <name type="scientific">Streblomastix strix</name>
    <dbReference type="NCBI Taxonomy" id="222440"/>
    <lineage>
        <taxon>Eukaryota</taxon>
        <taxon>Metamonada</taxon>
        <taxon>Preaxostyla</taxon>
        <taxon>Oxymonadida</taxon>
        <taxon>Streblomastigidae</taxon>
        <taxon>Streblomastix</taxon>
    </lineage>
</organism>
<accession>A0A5J4U891</accession>